<dbReference type="PROSITE" id="PS00436">
    <property type="entry name" value="PEROXIDASE_2"/>
    <property type="match status" value="1"/>
</dbReference>
<dbReference type="EMBL" id="GL377577">
    <property type="protein sequence ID" value="EFJ29418.1"/>
    <property type="molecule type" value="Genomic_DNA"/>
</dbReference>
<evidence type="ECO:0000256" key="18">
    <source>
        <dbReference type="PIRSR" id="PIRSR600823-5"/>
    </source>
</evidence>
<dbReference type="PANTHER" id="PTHR31388:SF264">
    <property type="entry name" value="PEROXIDASE 59"/>
    <property type="match status" value="1"/>
</dbReference>
<evidence type="ECO:0000256" key="13">
    <source>
        <dbReference type="ARBA" id="ARBA00023180"/>
    </source>
</evidence>
<keyword evidence="8" id="KW-0732">Signal</keyword>
<evidence type="ECO:0000256" key="16">
    <source>
        <dbReference type="PIRSR" id="PIRSR600823-3"/>
    </source>
</evidence>
<dbReference type="GO" id="GO:0020037">
    <property type="term" value="F:heme binding"/>
    <property type="evidence" value="ECO:0007669"/>
    <property type="project" value="UniProtKB-UniRule"/>
</dbReference>
<comment type="similarity">
    <text evidence="19">Belongs to the peroxidase family. Classical plant (class III) peroxidase subfamily.</text>
</comment>
<evidence type="ECO:0000256" key="17">
    <source>
        <dbReference type="PIRSR" id="PIRSR600823-4"/>
    </source>
</evidence>
<dbReference type="KEGG" id="smo:SELMODRAFT_91394"/>
<feature type="active site" description="Proton acceptor" evidence="14">
    <location>
        <position position="45"/>
    </location>
</feature>
<evidence type="ECO:0000256" key="7">
    <source>
        <dbReference type="ARBA" id="ARBA00022723"/>
    </source>
</evidence>
<accession>D8REC2</accession>
<feature type="binding site" evidence="16">
    <location>
        <position position="53"/>
    </location>
    <ligand>
        <name>Ca(2+)</name>
        <dbReference type="ChEBI" id="CHEBI:29108"/>
        <label>1</label>
    </ligand>
</feature>
<evidence type="ECO:0000256" key="12">
    <source>
        <dbReference type="ARBA" id="ARBA00023157"/>
    </source>
</evidence>
<evidence type="ECO:0000256" key="6">
    <source>
        <dbReference type="ARBA" id="ARBA00022617"/>
    </source>
</evidence>
<dbReference type="OMA" id="NTHAFFE"/>
<keyword evidence="5 19" id="KW-0575">Peroxidase</keyword>
<feature type="binding site" evidence="15">
    <location>
        <position position="139"/>
    </location>
    <ligand>
        <name>substrate</name>
    </ligand>
</feature>
<dbReference type="PRINTS" id="PR00461">
    <property type="entry name" value="PLPEROXIDASE"/>
</dbReference>
<evidence type="ECO:0000256" key="15">
    <source>
        <dbReference type="PIRSR" id="PIRSR600823-2"/>
    </source>
</evidence>
<feature type="binding site" evidence="16">
    <location>
        <position position="46"/>
    </location>
    <ligand>
        <name>Ca(2+)</name>
        <dbReference type="ChEBI" id="CHEBI:29108"/>
        <label>1</label>
    </ligand>
</feature>
<dbReference type="CDD" id="cd00693">
    <property type="entry name" value="secretory_peroxidase"/>
    <property type="match status" value="1"/>
</dbReference>
<feature type="binding site" evidence="16">
    <location>
        <position position="228"/>
    </location>
    <ligand>
        <name>Ca(2+)</name>
        <dbReference type="ChEBI" id="CHEBI:29108"/>
        <label>2</label>
    </ligand>
</feature>
<comment type="catalytic activity">
    <reaction evidence="1 19">
        <text>2 a phenolic donor + H2O2 = 2 a phenolic radical donor + 2 H2O</text>
        <dbReference type="Rhea" id="RHEA:56136"/>
        <dbReference type="ChEBI" id="CHEBI:15377"/>
        <dbReference type="ChEBI" id="CHEBI:16240"/>
        <dbReference type="ChEBI" id="CHEBI:139520"/>
        <dbReference type="ChEBI" id="CHEBI:139521"/>
        <dbReference type="EC" id="1.11.1.7"/>
    </reaction>
</comment>
<evidence type="ECO:0000313" key="22">
    <source>
        <dbReference type="Proteomes" id="UP000001514"/>
    </source>
</evidence>
<dbReference type="PROSITE" id="PS50873">
    <property type="entry name" value="PEROXIDASE_4"/>
    <property type="match status" value="1"/>
</dbReference>
<dbReference type="GO" id="GO:0005576">
    <property type="term" value="C:extracellular region"/>
    <property type="evidence" value="ECO:0007669"/>
    <property type="project" value="UniProtKB-SubCell"/>
</dbReference>
<keyword evidence="12 18" id="KW-1015">Disulfide bond</keyword>
<dbReference type="Proteomes" id="UP000001514">
    <property type="component" value="Unassembled WGS sequence"/>
</dbReference>
<evidence type="ECO:0000256" key="5">
    <source>
        <dbReference type="ARBA" id="ARBA00022559"/>
    </source>
</evidence>
<dbReference type="PRINTS" id="PR00458">
    <property type="entry name" value="PEROXIDASE"/>
</dbReference>
<dbReference type="FunFam" id="1.10.420.10:FF:000001">
    <property type="entry name" value="Peroxidase"/>
    <property type="match status" value="1"/>
</dbReference>
<evidence type="ECO:0000256" key="2">
    <source>
        <dbReference type="ARBA" id="ARBA00002322"/>
    </source>
</evidence>
<evidence type="ECO:0000256" key="1">
    <source>
        <dbReference type="ARBA" id="ARBA00000189"/>
    </source>
</evidence>
<dbReference type="SUPFAM" id="SSF48113">
    <property type="entry name" value="Heme-dependent peroxidases"/>
    <property type="match status" value="1"/>
</dbReference>
<evidence type="ECO:0000313" key="21">
    <source>
        <dbReference type="EMBL" id="EFJ29418.1"/>
    </source>
</evidence>
<feature type="binding site" evidence="16">
    <location>
        <position position="64"/>
    </location>
    <ligand>
        <name>Ca(2+)</name>
        <dbReference type="ChEBI" id="CHEBI:29108"/>
        <label>1</label>
    </ligand>
</feature>
<dbReference type="GO" id="GO:0009505">
    <property type="term" value="C:plant-type cell wall"/>
    <property type="evidence" value="ECO:0000318"/>
    <property type="project" value="GO_Central"/>
</dbReference>
<keyword evidence="7 16" id="KW-0479">Metal-binding</keyword>
<dbReference type="Gramene" id="EFJ29418">
    <property type="protein sequence ID" value="EFJ29418"/>
    <property type="gene ID" value="SELMODRAFT_91394"/>
</dbReference>
<dbReference type="STRING" id="88036.D8REC2"/>
<organism evidence="22">
    <name type="scientific">Selaginella moellendorffii</name>
    <name type="common">Spikemoss</name>
    <dbReference type="NCBI Taxonomy" id="88036"/>
    <lineage>
        <taxon>Eukaryota</taxon>
        <taxon>Viridiplantae</taxon>
        <taxon>Streptophyta</taxon>
        <taxon>Embryophyta</taxon>
        <taxon>Tracheophyta</taxon>
        <taxon>Lycopodiopsida</taxon>
        <taxon>Selaginellales</taxon>
        <taxon>Selaginellaceae</taxon>
        <taxon>Selaginella</taxon>
    </lineage>
</organism>
<keyword evidence="22" id="KW-1185">Reference proteome</keyword>
<feature type="binding site" evidence="16">
    <location>
        <position position="51"/>
    </location>
    <ligand>
        <name>Ca(2+)</name>
        <dbReference type="ChEBI" id="CHEBI:29108"/>
        <label>1</label>
    </ligand>
</feature>
<dbReference type="FunFam" id="1.10.520.10:FF:000009">
    <property type="entry name" value="Peroxidase"/>
    <property type="match status" value="1"/>
</dbReference>
<keyword evidence="9 16" id="KW-0106">Calcium</keyword>
<dbReference type="GO" id="GO:0046872">
    <property type="term" value="F:metal ion binding"/>
    <property type="evidence" value="ECO:0007669"/>
    <property type="project" value="UniProtKB-UniRule"/>
</dbReference>
<comment type="cofactor">
    <cofactor evidence="16 19">
        <name>heme b</name>
        <dbReference type="ChEBI" id="CHEBI:60344"/>
    </cofactor>
    <text evidence="16 19">Binds 1 heme b (iron(II)-protoporphyrin IX) group per subunit.</text>
</comment>
<keyword evidence="13" id="KW-0325">Glycoprotein</keyword>
<feature type="disulfide bond" evidence="18">
    <location>
        <begin position="176"/>
        <end position="208"/>
    </location>
</feature>
<dbReference type="InterPro" id="IPR000823">
    <property type="entry name" value="Peroxidase_pln"/>
</dbReference>
<feature type="disulfide bond" evidence="18">
    <location>
        <begin position="14"/>
        <end position="91"/>
    </location>
</feature>
<keyword evidence="10 19" id="KW-0560">Oxidoreductase</keyword>
<dbReference type="PROSITE" id="PS00435">
    <property type="entry name" value="PEROXIDASE_1"/>
    <property type="match status" value="1"/>
</dbReference>
<feature type="binding site" description="axial binding residue" evidence="16">
    <location>
        <position position="169"/>
    </location>
    <ligand>
        <name>heme b</name>
        <dbReference type="ChEBI" id="CHEBI:60344"/>
    </ligand>
    <ligandPart>
        <name>Fe</name>
        <dbReference type="ChEBI" id="CHEBI:18248"/>
    </ligandPart>
</feature>
<feature type="disulfide bond" evidence="18">
    <location>
        <begin position="97"/>
        <end position="297"/>
    </location>
</feature>
<feature type="site" description="Transition state stabilizer" evidence="17">
    <location>
        <position position="41"/>
    </location>
</feature>
<feature type="domain" description="Plant heme peroxidase family profile" evidence="20">
    <location>
        <begin position="4"/>
        <end position="301"/>
    </location>
</feature>
<dbReference type="GO" id="GO:0006979">
    <property type="term" value="P:response to oxidative stress"/>
    <property type="evidence" value="ECO:0007669"/>
    <property type="project" value="UniProtKB-UniRule"/>
</dbReference>
<comment type="function">
    <text evidence="2">Removal of H(2)O(2), oxidation of toxic reductants, biosynthesis and degradation of lignin, suberization, auxin catabolism, response to environmental stresses such as wounding, pathogen attack and oxidative stress. These functions might be dependent on each isozyme/isoform in each plant tissue.</text>
</comment>
<keyword evidence="4 19" id="KW-0964">Secreted</keyword>
<dbReference type="InterPro" id="IPR019794">
    <property type="entry name" value="Peroxidases_AS"/>
</dbReference>
<dbReference type="InterPro" id="IPR010255">
    <property type="entry name" value="Haem_peroxidase_sf"/>
</dbReference>
<dbReference type="Gene3D" id="1.10.520.10">
    <property type="match status" value="1"/>
</dbReference>
<evidence type="ECO:0000256" key="8">
    <source>
        <dbReference type="ARBA" id="ARBA00022729"/>
    </source>
</evidence>
<comment type="similarity">
    <text evidence="3">Belongs to the peroxidase family. Ascorbate peroxidase subfamily.</text>
</comment>
<comment type="cofactor">
    <cofactor evidence="16 19">
        <name>Ca(2+)</name>
        <dbReference type="ChEBI" id="CHEBI:29108"/>
    </cofactor>
    <text evidence="16 19">Binds 2 calcium ions per subunit.</text>
</comment>
<feature type="binding site" evidence="16">
    <location>
        <position position="221"/>
    </location>
    <ligand>
        <name>Ca(2+)</name>
        <dbReference type="ChEBI" id="CHEBI:29108"/>
        <label>2</label>
    </ligand>
</feature>
<evidence type="ECO:0000259" key="20">
    <source>
        <dbReference type="PROSITE" id="PS50873"/>
    </source>
</evidence>
<proteinExistence type="inferred from homology"/>
<gene>
    <name evidence="21" type="ORF">SELMODRAFT_91394</name>
</gene>
<evidence type="ECO:0000256" key="14">
    <source>
        <dbReference type="PIRSR" id="PIRSR600823-1"/>
    </source>
</evidence>
<feature type="binding site" evidence="16">
    <location>
        <position position="170"/>
    </location>
    <ligand>
        <name>Ca(2+)</name>
        <dbReference type="ChEBI" id="CHEBI:29108"/>
        <label>2</label>
    </ligand>
</feature>
<dbReference type="InterPro" id="IPR019793">
    <property type="entry name" value="Peroxidases_heam-ligand_BS"/>
</dbReference>
<protein>
    <recommendedName>
        <fullName evidence="19">Peroxidase</fullName>
        <ecNumber evidence="19">1.11.1.7</ecNumber>
    </recommendedName>
</protein>
<evidence type="ECO:0000256" key="10">
    <source>
        <dbReference type="ARBA" id="ARBA00023002"/>
    </source>
</evidence>
<dbReference type="eggNOG" id="ENOG502RH3E">
    <property type="taxonomic scope" value="Eukaryota"/>
</dbReference>
<dbReference type="GO" id="GO:0140825">
    <property type="term" value="F:lactoperoxidase activity"/>
    <property type="evidence" value="ECO:0007669"/>
    <property type="project" value="UniProtKB-EC"/>
</dbReference>
<evidence type="ECO:0000256" key="9">
    <source>
        <dbReference type="ARBA" id="ARBA00022837"/>
    </source>
</evidence>
<feature type="binding site" evidence="16">
    <location>
        <position position="49"/>
    </location>
    <ligand>
        <name>Ca(2+)</name>
        <dbReference type="ChEBI" id="CHEBI:29108"/>
        <label>1</label>
    </ligand>
</feature>
<dbReference type="OrthoDB" id="2113341at2759"/>
<reference evidence="21 22" key="1">
    <citation type="journal article" date="2011" name="Science">
        <title>The Selaginella genome identifies genetic changes associated with the evolution of vascular plants.</title>
        <authorList>
            <person name="Banks J.A."/>
            <person name="Nishiyama T."/>
            <person name="Hasebe M."/>
            <person name="Bowman J.L."/>
            <person name="Gribskov M."/>
            <person name="dePamphilis C."/>
            <person name="Albert V.A."/>
            <person name="Aono N."/>
            <person name="Aoyama T."/>
            <person name="Ambrose B.A."/>
            <person name="Ashton N.W."/>
            <person name="Axtell M.J."/>
            <person name="Barker E."/>
            <person name="Barker M.S."/>
            <person name="Bennetzen J.L."/>
            <person name="Bonawitz N.D."/>
            <person name="Chapple C."/>
            <person name="Cheng C."/>
            <person name="Correa L.G."/>
            <person name="Dacre M."/>
            <person name="DeBarry J."/>
            <person name="Dreyer I."/>
            <person name="Elias M."/>
            <person name="Engstrom E.M."/>
            <person name="Estelle M."/>
            <person name="Feng L."/>
            <person name="Finet C."/>
            <person name="Floyd S.K."/>
            <person name="Frommer W.B."/>
            <person name="Fujita T."/>
            <person name="Gramzow L."/>
            <person name="Gutensohn M."/>
            <person name="Harholt J."/>
            <person name="Hattori M."/>
            <person name="Heyl A."/>
            <person name="Hirai T."/>
            <person name="Hiwatashi Y."/>
            <person name="Ishikawa M."/>
            <person name="Iwata M."/>
            <person name="Karol K.G."/>
            <person name="Koehler B."/>
            <person name="Kolukisaoglu U."/>
            <person name="Kubo M."/>
            <person name="Kurata T."/>
            <person name="Lalonde S."/>
            <person name="Li K."/>
            <person name="Li Y."/>
            <person name="Litt A."/>
            <person name="Lyons E."/>
            <person name="Manning G."/>
            <person name="Maruyama T."/>
            <person name="Michael T.P."/>
            <person name="Mikami K."/>
            <person name="Miyazaki S."/>
            <person name="Morinaga S."/>
            <person name="Murata T."/>
            <person name="Mueller-Roeber B."/>
            <person name="Nelson D.R."/>
            <person name="Obara M."/>
            <person name="Oguri Y."/>
            <person name="Olmstead R.G."/>
            <person name="Onodera N."/>
            <person name="Petersen B.L."/>
            <person name="Pils B."/>
            <person name="Prigge M."/>
            <person name="Rensing S.A."/>
            <person name="Riano-Pachon D.M."/>
            <person name="Roberts A.W."/>
            <person name="Sato Y."/>
            <person name="Scheller H.V."/>
            <person name="Schulz B."/>
            <person name="Schulz C."/>
            <person name="Shakirov E.V."/>
            <person name="Shibagaki N."/>
            <person name="Shinohara N."/>
            <person name="Shippen D.E."/>
            <person name="Soerensen I."/>
            <person name="Sotooka R."/>
            <person name="Sugimoto N."/>
            <person name="Sugita M."/>
            <person name="Sumikawa N."/>
            <person name="Tanurdzic M."/>
            <person name="Theissen G."/>
            <person name="Ulvskov P."/>
            <person name="Wakazuki S."/>
            <person name="Weng J.K."/>
            <person name="Willats W.W."/>
            <person name="Wipf D."/>
            <person name="Wolf P.G."/>
            <person name="Yang L."/>
            <person name="Zimmer A.D."/>
            <person name="Zhu Q."/>
            <person name="Mitros T."/>
            <person name="Hellsten U."/>
            <person name="Loque D."/>
            <person name="Otillar R."/>
            <person name="Salamov A."/>
            <person name="Schmutz J."/>
            <person name="Shapiro H."/>
            <person name="Lindquist E."/>
            <person name="Lucas S."/>
            <person name="Rokhsar D."/>
            <person name="Grigoriev I.V."/>
        </authorList>
    </citation>
    <scope>NUCLEOTIDE SEQUENCE [LARGE SCALE GENOMIC DNA]</scope>
</reference>
<feature type="binding site" evidence="16">
    <location>
        <position position="55"/>
    </location>
    <ligand>
        <name>Ca(2+)</name>
        <dbReference type="ChEBI" id="CHEBI:29108"/>
        <label>1</label>
    </ligand>
</feature>
<dbReference type="GO" id="GO:0042744">
    <property type="term" value="P:hydrogen peroxide catabolic process"/>
    <property type="evidence" value="ECO:0007669"/>
    <property type="project" value="UniProtKB-KW"/>
</dbReference>
<evidence type="ECO:0000256" key="3">
    <source>
        <dbReference type="ARBA" id="ARBA00006873"/>
    </source>
</evidence>
<dbReference type="HOGENOM" id="CLU_010543_0_1_1"/>
<dbReference type="AlphaFoldDB" id="D8REC2"/>
<dbReference type="EC" id="1.11.1.7" evidence="19"/>
<dbReference type="GO" id="GO:0004601">
    <property type="term" value="F:peroxidase activity"/>
    <property type="evidence" value="ECO:0000318"/>
    <property type="project" value="GO_Central"/>
</dbReference>
<comment type="subcellular location">
    <subcellularLocation>
        <location evidence="19">Secreted</location>
    </subcellularLocation>
</comment>
<keyword evidence="11 16" id="KW-0408">Iron</keyword>
<keyword evidence="19" id="KW-0376">Hydrogen peroxide</keyword>
<sequence length="301" mass="32643">MSATLSPTFYDDSCPDLKWIVDSVLQAALLKDPRIGAKLLRMHFHDCFVQGCDASVLLDEAQGEKTAQPNLNSLMGFDVVDSIKSAVESACPGIVSCADILAVAAEVSVVLAGGPSWKVLLGRRDSLTGSKRLANRDIPPPTSTFSQLVKAFKKKGLSAEDMIVLSGGHTIGASRCASFTQRLYNQSGSFQADPTIEKRYLFNLQQVCPRNGDGNVTQSLDFSPRSFDNNYYKLVVSNLGLLNSDQVLTTQSQGSAALVSALSRDQTSFFNRFAVSMVKMGNISPLVGNKGEIRNKCRYRN</sequence>
<dbReference type="InParanoid" id="D8REC2"/>
<dbReference type="InterPro" id="IPR033905">
    <property type="entry name" value="Secretory_peroxidase"/>
</dbReference>
<name>D8REC2_SELML</name>
<evidence type="ECO:0000256" key="11">
    <source>
        <dbReference type="ARBA" id="ARBA00023004"/>
    </source>
</evidence>
<dbReference type="Gene3D" id="1.10.420.10">
    <property type="entry name" value="Peroxidase, domain 2"/>
    <property type="match status" value="1"/>
</dbReference>
<dbReference type="PANTHER" id="PTHR31388">
    <property type="entry name" value="PEROXIDASE 72-RELATED"/>
    <property type="match status" value="1"/>
</dbReference>
<keyword evidence="6 19" id="KW-0349">Heme</keyword>
<dbReference type="Pfam" id="PF00141">
    <property type="entry name" value="peroxidase"/>
    <property type="match status" value="1"/>
</dbReference>
<evidence type="ECO:0000256" key="4">
    <source>
        <dbReference type="ARBA" id="ARBA00022525"/>
    </source>
</evidence>
<feature type="disulfide bond" evidence="18">
    <location>
        <begin position="47"/>
        <end position="52"/>
    </location>
</feature>
<evidence type="ECO:0000256" key="19">
    <source>
        <dbReference type="RuleBase" id="RU362060"/>
    </source>
</evidence>
<dbReference type="InterPro" id="IPR002016">
    <property type="entry name" value="Haem_peroxidase"/>
</dbReference>